<reference evidence="2 3" key="1">
    <citation type="submission" date="2015-07" db="EMBL/GenBank/DDBJ databases">
        <authorList>
            <person name="Noorani M."/>
        </authorList>
    </citation>
    <scope>NUCLEOTIDE SEQUENCE [LARGE SCALE GENOMIC DNA]</scope>
    <source>
        <strain evidence="2 3">NRRL B-24567</strain>
    </source>
</reference>
<evidence type="ECO:0000256" key="1">
    <source>
        <dbReference type="SAM" id="MobiDB-lite"/>
    </source>
</evidence>
<keyword evidence="3" id="KW-1185">Reference proteome</keyword>
<evidence type="ECO:0000313" key="3">
    <source>
        <dbReference type="Proteomes" id="UP000037773"/>
    </source>
</evidence>
<name>A0A0M9X6Y6_9ACTN</name>
<organism evidence="2 3">
    <name type="scientific">Streptomyces caelestis</name>
    <dbReference type="NCBI Taxonomy" id="36816"/>
    <lineage>
        <taxon>Bacteria</taxon>
        <taxon>Bacillati</taxon>
        <taxon>Actinomycetota</taxon>
        <taxon>Actinomycetes</taxon>
        <taxon>Kitasatosporales</taxon>
        <taxon>Streptomycetaceae</taxon>
        <taxon>Streptomyces</taxon>
    </lineage>
</organism>
<dbReference type="EMBL" id="LGCN01000222">
    <property type="protein sequence ID" value="KOT33661.1"/>
    <property type="molecule type" value="Genomic_DNA"/>
</dbReference>
<accession>A0A0M9X6Y6</accession>
<dbReference type="AlphaFoldDB" id="A0A0M9X6Y6"/>
<protein>
    <submittedName>
        <fullName evidence="2">Uncharacterized protein</fullName>
    </submittedName>
</protein>
<comment type="caution">
    <text evidence="2">The sequence shown here is derived from an EMBL/GenBank/DDBJ whole genome shotgun (WGS) entry which is preliminary data.</text>
</comment>
<evidence type="ECO:0000313" key="2">
    <source>
        <dbReference type="EMBL" id="KOT33661.1"/>
    </source>
</evidence>
<gene>
    <name evidence="2" type="ORF">ADK41_27795</name>
</gene>
<feature type="region of interest" description="Disordered" evidence="1">
    <location>
        <begin position="49"/>
        <end position="76"/>
    </location>
</feature>
<proteinExistence type="predicted"/>
<dbReference type="Proteomes" id="UP000037773">
    <property type="component" value="Unassembled WGS sequence"/>
</dbReference>
<sequence>MAFLTASAWRSGAAPPIAPYVNGAPDARGTPLMPSPAVCGSTVRASSPKRARTVFADSSRPTRRPRSRCPVVARTW</sequence>